<dbReference type="AlphaFoldDB" id="A0A146K3P9"/>
<proteinExistence type="predicted"/>
<protein>
    <submittedName>
        <fullName evidence="1">Uncharacterized protein</fullName>
    </submittedName>
</protein>
<gene>
    <name evidence="1" type="ORF">TPC1_30284</name>
</gene>
<accession>A0A146K3P9</accession>
<dbReference type="EMBL" id="GDID01006385">
    <property type="protein sequence ID" value="JAP90221.1"/>
    <property type="molecule type" value="Transcribed_RNA"/>
</dbReference>
<reference evidence="1" key="1">
    <citation type="submission" date="2015-07" db="EMBL/GenBank/DDBJ databases">
        <title>Adaptation to a free-living lifestyle via gene acquisitions in the diplomonad Trepomonas sp. PC1.</title>
        <authorList>
            <person name="Xu F."/>
            <person name="Jerlstrom-Hultqvist J."/>
            <person name="Kolisko M."/>
            <person name="Simpson A.G.B."/>
            <person name="Roger A.J."/>
            <person name="Svard S.G."/>
            <person name="Andersson J.O."/>
        </authorList>
    </citation>
    <scope>NUCLEOTIDE SEQUENCE</scope>
    <source>
        <strain evidence="1">PC1</strain>
    </source>
</reference>
<sequence>NIAFLIQDFLILQENIFQTNNSTKLNPIEQIQIEDLKSLNQKELVIIGFILAQNQQISIIQDLLTVLKNVKLIMFATGCLLSQTYNSEVLISNSALPLSLASFRMMDQQRWKLRPQNHQLVCSVYKQIRPHLQMKNKFDLVKKLFRLNISSEAEDCSELEYELMKYSELPLLELSNDQLKQFNTKALKATFDNQMITLQDCLEKKLYQLLQFFKTDDIFNACYLDENLFYDVFYLHFDNKIEFTSQQQKFIFNNFVVFQIYKLENQQINPKQYLEIRESLEYSIFKSDENSSHSFNSSENSSEASQLLSQIELPRINKVTCRLQQCYINNIEVSPLRLIGLLQIMNMNKIEEAKSLKKPVHFIISPTTQQQELQFELSLIQNSLQFTNSFTSNLKILNSLTKIAQIDKTLFFNLQTESLLRNFQKIHNLSQFKPTVKNSLIIFGLAALSEAKIDLTHVLSFLSENLQEEKCEEVFYLTSQLFTENDLLATHKHFTKKAKHFGLYEILLQIAEIMKNKNKIPMSQTIACYVLQKLQEYLDENVQSITEERFEQILQIQAQIIDLCPEKYQQPLKINFQALARQFCENQQKSQIFFRIAKNFNLHEKFLINLCYHACKSYAFDTSFKAEPEFYLLVLLQKQILEKPSDLFVTYFIKFVDNATRNNNLVCRMLVEVCENRKILSTVLQQEYDEIGDGTFMRMLKRKLGFPDDVYRLAKLILQQTDVRTDYLRLAQTIEQESFNNLKII</sequence>
<feature type="non-terminal residue" evidence="1">
    <location>
        <position position="1"/>
    </location>
</feature>
<organism evidence="1">
    <name type="scientific">Trepomonas sp. PC1</name>
    <dbReference type="NCBI Taxonomy" id="1076344"/>
    <lineage>
        <taxon>Eukaryota</taxon>
        <taxon>Metamonada</taxon>
        <taxon>Diplomonadida</taxon>
        <taxon>Hexamitidae</taxon>
        <taxon>Hexamitinae</taxon>
        <taxon>Trepomonas</taxon>
    </lineage>
</organism>
<evidence type="ECO:0000313" key="1">
    <source>
        <dbReference type="EMBL" id="JAP90221.1"/>
    </source>
</evidence>
<name>A0A146K3P9_9EUKA</name>